<dbReference type="Proteomes" id="UP001060215">
    <property type="component" value="Chromosome 15"/>
</dbReference>
<organism evidence="1 2">
    <name type="scientific">Camellia lanceoleosa</name>
    <dbReference type="NCBI Taxonomy" id="1840588"/>
    <lineage>
        <taxon>Eukaryota</taxon>
        <taxon>Viridiplantae</taxon>
        <taxon>Streptophyta</taxon>
        <taxon>Embryophyta</taxon>
        <taxon>Tracheophyta</taxon>
        <taxon>Spermatophyta</taxon>
        <taxon>Magnoliopsida</taxon>
        <taxon>eudicotyledons</taxon>
        <taxon>Gunneridae</taxon>
        <taxon>Pentapetalae</taxon>
        <taxon>asterids</taxon>
        <taxon>Ericales</taxon>
        <taxon>Theaceae</taxon>
        <taxon>Camellia</taxon>
    </lineage>
</organism>
<sequence length="617" mass="69431">MSENRSFQDSSQHESTMDYAFTRLEQELMMTPESEIQHVIEPFLEPLFLKIIQQLEDGNGDNKTSEDDVSSLKKVVEVMVIQRVHHVIEPLMEHLLRKAAKVVIESVVDKILTRNSGNEMHSSEPRILQLRFQSKFSLTIWTGMPIKGEDCSPVKVALVDGLTGEVVNSGLEALAKVEIVVLRGDFDDDEGQDWTLEEFNRNIVREREGNKPLLSGNACLNLREGIGFVGEISFTHTKIWMNNCKFRLGARIVDNFNGTRVREAKTEPFIIKDRRGKLYKKLDSPSLSDAVWRLKNIGRRGAVPKRLSDGNIKTVQQFLTEFFLHRQRLQATLGTHMSDKMLKETVDHALTNKLDDWYSYYSGSSQQKFGVVFNVGGQVLGILSECRYVPVEKLSATQKVDADKLVVSAFEHWGEVVSVDRNSLSCDSSNLSNALHSNSPILENPISHNNGTSPGIFSPDYFNRSVSSPDDFGISHMDLMGSLPWSPYYFSKSMIQGCEEECPQFCGDHCNTQAVIPGIESHTDQRSDKSDTGLHKTQTDSLSLSRRGFHIQPGPRENALLADDPSLKQFKSHKKSVWRLKRVGEVLTIVVVAGCCYEIYVKAIMREEARKQASGSA</sequence>
<proteinExistence type="predicted"/>
<evidence type="ECO:0000313" key="1">
    <source>
        <dbReference type="EMBL" id="KAI7986234.1"/>
    </source>
</evidence>
<reference evidence="1 2" key="1">
    <citation type="journal article" date="2022" name="Plant J.">
        <title>Chromosome-level genome of Camellia lanceoleosa provides a valuable resource for understanding genome evolution and self-incompatibility.</title>
        <authorList>
            <person name="Gong W."/>
            <person name="Xiao S."/>
            <person name="Wang L."/>
            <person name="Liao Z."/>
            <person name="Chang Y."/>
            <person name="Mo W."/>
            <person name="Hu G."/>
            <person name="Li W."/>
            <person name="Zhao G."/>
            <person name="Zhu H."/>
            <person name="Hu X."/>
            <person name="Ji K."/>
            <person name="Xiang X."/>
            <person name="Song Q."/>
            <person name="Yuan D."/>
            <person name="Jin S."/>
            <person name="Zhang L."/>
        </authorList>
    </citation>
    <scope>NUCLEOTIDE SEQUENCE [LARGE SCALE GENOMIC DNA]</scope>
    <source>
        <strain evidence="1">SQ_2022a</strain>
    </source>
</reference>
<comment type="caution">
    <text evidence="1">The sequence shown here is derived from an EMBL/GenBank/DDBJ whole genome shotgun (WGS) entry which is preliminary data.</text>
</comment>
<dbReference type="EMBL" id="CM045772">
    <property type="protein sequence ID" value="KAI7986234.1"/>
    <property type="molecule type" value="Genomic_DNA"/>
</dbReference>
<accession>A0ACC0FCN1</accession>
<keyword evidence="2" id="KW-1185">Reference proteome</keyword>
<evidence type="ECO:0000313" key="2">
    <source>
        <dbReference type="Proteomes" id="UP001060215"/>
    </source>
</evidence>
<name>A0ACC0FCN1_9ERIC</name>
<gene>
    <name evidence="1" type="ORF">LOK49_LG14G00865</name>
</gene>
<protein>
    <submittedName>
        <fullName evidence="1">Calmodulin-binding protein 60 A</fullName>
    </submittedName>
</protein>